<dbReference type="SUPFAM" id="SSF56235">
    <property type="entry name" value="N-terminal nucleophile aminohydrolases (Ntn hydrolases)"/>
    <property type="match status" value="1"/>
</dbReference>
<dbReference type="GO" id="GO:0004066">
    <property type="term" value="F:asparagine synthase (glutamine-hydrolyzing) activity"/>
    <property type="evidence" value="ECO:0007669"/>
    <property type="project" value="UniProtKB-EC"/>
</dbReference>
<dbReference type="Proteomes" id="UP000608154">
    <property type="component" value="Unassembled WGS sequence"/>
</dbReference>
<dbReference type="InterPro" id="IPR029055">
    <property type="entry name" value="Ntn_hydrolases_N"/>
</dbReference>
<evidence type="ECO:0000256" key="3">
    <source>
        <dbReference type="ARBA" id="ARBA00012737"/>
    </source>
</evidence>
<dbReference type="PANTHER" id="PTHR43284:SF1">
    <property type="entry name" value="ASPARAGINE SYNTHETASE"/>
    <property type="match status" value="1"/>
</dbReference>
<comment type="caution">
    <text evidence="6">The sequence shown here is derived from an EMBL/GenBank/DDBJ whole genome shotgun (WGS) entry which is preliminary data.</text>
</comment>
<gene>
    <name evidence="6" type="ORF">GCM10011494_24520</name>
</gene>
<dbReference type="EMBL" id="BMHK01000015">
    <property type="protein sequence ID" value="GGC05054.1"/>
    <property type="molecule type" value="Genomic_DNA"/>
</dbReference>
<keyword evidence="7" id="KW-1185">Reference proteome</keyword>
<sequence length="588" mass="63338">MTRARFIALVRPSREAGAGLARRIEERSREMPGLEPVLETGTLSVATSACCPLILEGAGVIIGSLFRRGARRRTDRLEPEEAARIAASRGGDLVEHYWGPYLAILARPGGSGVDAVRAPLGELPCYFARHEDAIVLASDTELLARFGFYRPAVAWDAVVRALAARDLRTPATCLAGLAELPGGQRLEIASGQTRRRELWSPWSFAARDGQIARIEDAVEALAATASECIAARASDYRRSVLMLSGGLDSSILAAGLSQCSAQAHALTLVTGDAVGDERDYARCTAAALGVPLEEGLRDVSRIDPGRSGASRLPRPCVRLFLQESTRLARDLARRTGADAVFGGGGGDNVFCSLQSSAPAADRLLTSGPGWNFLVTAYEISRLAQASLPAVMHDAARRAWLGSSAFRPFRDVNLLAPRALEAIAPAGGHPWFSAAPGALPGKAAHVRLIAYAQSYVEGLDPQGSPASVAPLLSQPLVETCLRIPSWLWFEEGRNRAVARRAFAGRLPARIVQRRSKGTPDSFVAEIFETHRGALREMLADGQLVRRGLIERNRLLEVLDDPRPASGEGFRRVLQFVDVEAWARGWENRA</sequence>
<reference evidence="6" key="2">
    <citation type="submission" date="2020-09" db="EMBL/GenBank/DDBJ databases">
        <authorList>
            <person name="Sun Q."/>
            <person name="Zhou Y."/>
        </authorList>
    </citation>
    <scope>NUCLEOTIDE SEQUENCE</scope>
    <source>
        <strain evidence="6">CGMCC 1.15095</strain>
    </source>
</reference>
<dbReference type="Gene3D" id="3.40.50.620">
    <property type="entry name" value="HUPs"/>
    <property type="match status" value="2"/>
</dbReference>
<dbReference type="Gene3D" id="3.60.20.10">
    <property type="entry name" value="Glutamine Phosphoribosylpyrophosphate, subunit 1, domain 1"/>
    <property type="match status" value="1"/>
</dbReference>
<dbReference type="InterPro" id="IPR001962">
    <property type="entry name" value="Asn_synthase"/>
</dbReference>
<protein>
    <recommendedName>
        <fullName evidence="3">asparagine synthase (glutamine-hydrolyzing)</fullName>
        <ecNumber evidence="3">6.3.5.4</ecNumber>
    </recommendedName>
</protein>
<feature type="domain" description="Asparagine synthetase" evidence="5">
    <location>
        <begin position="227"/>
        <end position="358"/>
    </location>
</feature>
<comment type="pathway">
    <text evidence="1">Amino-acid biosynthesis; L-asparagine biosynthesis; L-asparagine from L-aspartate (L-Gln route): step 1/1.</text>
</comment>
<dbReference type="EC" id="6.3.5.4" evidence="3"/>
<dbReference type="InterPro" id="IPR014729">
    <property type="entry name" value="Rossmann-like_a/b/a_fold"/>
</dbReference>
<accession>A0A916TTH4</accession>
<dbReference type="AlphaFoldDB" id="A0A916TTH4"/>
<dbReference type="SUPFAM" id="SSF52402">
    <property type="entry name" value="Adenine nucleotide alpha hydrolases-like"/>
    <property type="match status" value="1"/>
</dbReference>
<feature type="domain" description="Asparagine synthetase" evidence="5">
    <location>
        <begin position="468"/>
        <end position="582"/>
    </location>
</feature>
<dbReference type="PIRSF" id="PIRSF001589">
    <property type="entry name" value="Asn_synthetase_glu-h"/>
    <property type="match status" value="1"/>
</dbReference>
<evidence type="ECO:0000259" key="5">
    <source>
        <dbReference type="Pfam" id="PF00733"/>
    </source>
</evidence>
<reference evidence="6" key="1">
    <citation type="journal article" date="2014" name="Int. J. Syst. Evol. Microbiol.">
        <title>Complete genome sequence of Corynebacterium casei LMG S-19264T (=DSM 44701T), isolated from a smear-ripened cheese.</title>
        <authorList>
            <consortium name="US DOE Joint Genome Institute (JGI-PGF)"/>
            <person name="Walter F."/>
            <person name="Albersmeier A."/>
            <person name="Kalinowski J."/>
            <person name="Ruckert C."/>
        </authorList>
    </citation>
    <scope>NUCLEOTIDE SEQUENCE</scope>
    <source>
        <strain evidence="6">CGMCC 1.15095</strain>
    </source>
</reference>
<comment type="catalytic activity">
    <reaction evidence="4">
        <text>L-aspartate + L-glutamine + ATP + H2O = L-asparagine + L-glutamate + AMP + diphosphate + H(+)</text>
        <dbReference type="Rhea" id="RHEA:12228"/>
        <dbReference type="ChEBI" id="CHEBI:15377"/>
        <dbReference type="ChEBI" id="CHEBI:15378"/>
        <dbReference type="ChEBI" id="CHEBI:29985"/>
        <dbReference type="ChEBI" id="CHEBI:29991"/>
        <dbReference type="ChEBI" id="CHEBI:30616"/>
        <dbReference type="ChEBI" id="CHEBI:33019"/>
        <dbReference type="ChEBI" id="CHEBI:58048"/>
        <dbReference type="ChEBI" id="CHEBI:58359"/>
        <dbReference type="ChEBI" id="CHEBI:456215"/>
        <dbReference type="EC" id="6.3.5.4"/>
    </reaction>
</comment>
<evidence type="ECO:0000256" key="4">
    <source>
        <dbReference type="ARBA" id="ARBA00048741"/>
    </source>
</evidence>
<dbReference type="RefSeq" id="WP_188771830.1">
    <property type="nucleotide sequence ID" value="NZ_BMHK01000015.1"/>
</dbReference>
<evidence type="ECO:0000313" key="7">
    <source>
        <dbReference type="Proteomes" id="UP000608154"/>
    </source>
</evidence>
<evidence type="ECO:0000256" key="2">
    <source>
        <dbReference type="ARBA" id="ARBA00005752"/>
    </source>
</evidence>
<comment type="similarity">
    <text evidence="2">Belongs to the asparagine synthetase family.</text>
</comment>
<evidence type="ECO:0000256" key="1">
    <source>
        <dbReference type="ARBA" id="ARBA00005187"/>
    </source>
</evidence>
<dbReference type="Pfam" id="PF00733">
    <property type="entry name" value="Asn_synthase"/>
    <property type="match status" value="2"/>
</dbReference>
<evidence type="ECO:0000313" key="6">
    <source>
        <dbReference type="EMBL" id="GGC05054.1"/>
    </source>
</evidence>
<dbReference type="InterPro" id="IPR006426">
    <property type="entry name" value="Asn_synth_AEB"/>
</dbReference>
<name>A0A916TTH4_9SPHN</name>
<dbReference type="GO" id="GO:0006529">
    <property type="term" value="P:asparagine biosynthetic process"/>
    <property type="evidence" value="ECO:0007669"/>
    <property type="project" value="InterPro"/>
</dbReference>
<dbReference type="InterPro" id="IPR051786">
    <property type="entry name" value="ASN_synthetase/amidase"/>
</dbReference>
<proteinExistence type="inferred from homology"/>
<organism evidence="6 7">
    <name type="scientific">Novosphingobium endophyticum</name>
    <dbReference type="NCBI Taxonomy" id="1955250"/>
    <lineage>
        <taxon>Bacteria</taxon>
        <taxon>Pseudomonadati</taxon>
        <taxon>Pseudomonadota</taxon>
        <taxon>Alphaproteobacteria</taxon>
        <taxon>Sphingomonadales</taxon>
        <taxon>Sphingomonadaceae</taxon>
        <taxon>Novosphingobium</taxon>
    </lineage>
</organism>
<dbReference type="PANTHER" id="PTHR43284">
    <property type="entry name" value="ASPARAGINE SYNTHETASE (GLUTAMINE-HYDROLYZING)"/>
    <property type="match status" value="1"/>
</dbReference>